<dbReference type="EMBL" id="JACXXP010000011">
    <property type="protein sequence ID" value="MBD3905070.1"/>
    <property type="molecule type" value="Genomic_DNA"/>
</dbReference>
<protein>
    <submittedName>
        <fullName evidence="2">Uncharacterized protein</fullName>
    </submittedName>
</protein>
<keyword evidence="3" id="KW-1185">Reference proteome</keyword>
<dbReference type="InterPro" id="IPR058074">
    <property type="entry name" value="Bacteriocin-like"/>
</dbReference>
<sequence>MKNLKKLSRKELKSLKAGNGISYDLSEDTGDSCADMCTPNGGGGGDDGCRQYGLTCGMFQCSTKALGFRCM</sequence>
<gene>
    <name evidence="1" type="ORF">IEW27_10780</name>
    <name evidence="2" type="ORF">LNP80_04350</name>
</gene>
<dbReference type="Proteomes" id="UP001107960">
    <property type="component" value="Unassembled WGS sequence"/>
</dbReference>
<dbReference type="NCBIfam" id="NF047798">
    <property type="entry name" value="leader_Chryseo"/>
    <property type="match status" value="1"/>
</dbReference>
<comment type="caution">
    <text evidence="2">The sequence shown here is derived from an EMBL/GenBank/DDBJ whole genome shotgun (WGS) entry which is preliminary data.</text>
</comment>
<reference evidence="1" key="3">
    <citation type="submission" date="2024-05" db="EMBL/GenBank/DDBJ databases">
        <title>Description of novel Chryseobacterium sp. strain C-2.</title>
        <authorList>
            <person name="Saticioglu I.B."/>
        </authorList>
    </citation>
    <scope>NUCLEOTIDE SEQUENCE</scope>
    <source>
        <strain evidence="1">C-2</strain>
    </source>
</reference>
<dbReference type="AlphaFoldDB" id="A0A9Q3YQ66"/>
<evidence type="ECO:0000313" key="3">
    <source>
        <dbReference type="Proteomes" id="UP000603715"/>
    </source>
</evidence>
<reference evidence="2" key="1">
    <citation type="submission" date="2021-11" db="EMBL/GenBank/DDBJ databases">
        <title>Description of novel Chryseobacterium species.</title>
        <authorList>
            <person name="Saticioglu I.B."/>
            <person name="Ay H."/>
            <person name="Altun S."/>
            <person name="Duman M."/>
        </authorList>
    </citation>
    <scope>NUCLEOTIDE SEQUENCE</scope>
    <source>
        <strain evidence="2">C-39</strain>
    </source>
</reference>
<evidence type="ECO:0000313" key="2">
    <source>
        <dbReference type="EMBL" id="MCC9033489.1"/>
    </source>
</evidence>
<dbReference type="Proteomes" id="UP000603715">
    <property type="component" value="Unassembled WGS sequence"/>
</dbReference>
<evidence type="ECO:0000313" key="1">
    <source>
        <dbReference type="EMBL" id="MBD3905070.1"/>
    </source>
</evidence>
<dbReference type="EMBL" id="JAJJML010000001">
    <property type="protein sequence ID" value="MCC9033489.1"/>
    <property type="molecule type" value="Genomic_DNA"/>
</dbReference>
<evidence type="ECO:0000313" key="4">
    <source>
        <dbReference type="Proteomes" id="UP001107960"/>
    </source>
</evidence>
<name>A0A9Q3YQ66_9FLAO</name>
<accession>A0A9Q3YQ66</accession>
<reference evidence="3" key="2">
    <citation type="submission" date="2023-07" db="EMBL/GenBank/DDBJ databases">
        <title>Description of novel Chryseobacterium sp. strain C-2.</title>
        <authorList>
            <person name="Saticioglu I.B."/>
        </authorList>
    </citation>
    <scope>NUCLEOTIDE SEQUENCE [LARGE SCALE GENOMIC DNA]</scope>
    <source>
        <strain evidence="3">C-2</strain>
    </source>
</reference>
<proteinExistence type="predicted"/>
<dbReference type="RefSeq" id="WP_191179585.1">
    <property type="nucleotide sequence ID" value="NZ_JACXXP010000011.1"/>
</dbReference>
<organism evidence="2 4">
    <name type="scientific">Chryseobacterium muglaense</name>
    <dbReference type="NCBI Taxonomy" id="2893752"/>
    <lineage>
        <taxon>Bacteria</taxon>
        <taxon>Pseudomonadati</taxon>
        <taxon>Bacteroidota</taxon>
        <taxon>Flavobacteriia</taxon>
        <taxon>Flavobacteriales</taxon>
        <taxon>Weeksellaceae</taxon>
        <taxon>Chryseobacterium group</taxon>
        <taxon>Chryseobacterium</taxon>
    </lineage>
</organism>